<dbReference type="STRING" id="84035.SAMN05660742_11840"/>
<evidence type="ECO:0000259" key="6">
    <source>
        <dbReference type="PROSITE" id="PS51379"/>
    </source>
</evidence>
<reference evidence="7 8" key="1">
    <citation type="submission" date="2016-10" db="EMBL/GenBank/DDBJ databases">
        <authorList>
            <person name="de Groot N.N."/>
        </authorList>
    </citation>
    <scope>NUCLEOTIDE SEQUENCE [LARGE SCALE GENOMIC DNA]</scope>
    <source>
        <strain evidence="7 8">DSM 2179</strain>
    </source>
</reference>
<dbReference type="GO" id="GO:0009331">
    <property type="term" value="C:glycerol-3-phosphate dehydrogenase (FAD) complex"/>
    <property type="evidence" value="ECO:0007669"/>
    <property type="project" value="InterPro"/>
</dbReference>
<dbReference type="NCBIfam" id="NF008369">
    <property type="entry name" value="PRK11168.1"/>
    <property type="match status" value="1"/>
</dbReference>
<dbReference type="EMBL" id="FNZK01000018">
    <property type="protein sequence ID" value="SEJ81913.1"/>
    <property type="molecule type" value="Genomic_DNA"/>
</dbReference>
<gene>
    <name evidence="7" type="ORF">SAMN05660742_11840</name>
</gene>
<evidence type="ECO:0000313" key="8">
    <source>
        <dbReference type="Proteomes" id="UP000199662"/>
    </source>
</evidence>
<dbReference type="GO" id="GO:0051539">
    <property type="term" value="F:4 iron, 4 sulfur cluster binding"/>
    <property type="evidence" value="ECO:0007669"/>
    <property type="project" value="UniProtKB-KW"/>
</dbReference>
<dbReference type="Pfam" id="PF02754">
    <property type="entry name" value="CCG"/>
    <property type="match status" value="2"/>
</dbReference>
<name>A0A1H7BW82_9FIRM</name>
<keyword evidence="5" id="KW-0411">Iron-sulfur</keyword>
<dbReference type="RefSeq" id="WP_091833881.1">
    <property type="nucleotide sequence ID" value="NZ_FNZK01000018.1"/>
</dbReference>
<dbReference type="InterPro" id="IPR017896">
    <property type="entry name" value="4Fe4S_Fe-S-bd"/>
</dbReference>
<dbReference type="Gene3D" id="1.10.1060.10">
    <property type="entry name" value="Alpha-helical ferredoxin"/>
    <property type="match status" value="1"/>
</dbReference>
<dbReference type="SUPFAM" id="SSF46548">
    <property type="entry name" value="alpha-helical ferredoxin"/>
    <property type="match status" value="1"/>
</dbReference>
<protein>
    <submittedName>
        <fullName evidence="7">Glycerol-3-phosphate dehydrogenase subunit C</fullName>
    </submittedName>
</protein>
<evidence type="ECO:0000256" key="5">
    <source>
        <dbReference type="ARBA" id="ARBA00023014"/>
    </source>
</evidence>
<feature type="domain" description="4Fe-4S ferredoxin-type" evidence="6">
    <location>
        <begin position="2"/>
        <end position="32"/>
    </location>
</feature>
<dbReference type="PROSITE" id="PS00198">
    <property type="entry name" value="4FE4S_FER_1"/>
    <property type="match status" value="1"/>
</dbReference>
<dbReference type="NCBIfam" id="TIGR03379">
    <property type="entry name" value="glycerol3P_GlpC"/>
    <property type="match status" value="1"/>
</dbReference>
<dbReference type="InterPro" id="IPR009051">
    <property type="entry name" value="Helical_ferredxn"/>
</dbReference>
<evidence type="ECO:0000313" key="7">
    <source>
        <dbReference type="EMBL" id="SEJ81913.1"/>
    </source>
</evidence>
<evidence type="ECO:0000256" key="2">
    <source>
        <dbReference type="ARBA" id="ARBA00022723"/>
    </source>
</evidence>
<dbReference type="GO" id="GO:0046872">
    <property type="term" value="F:metal ion binding"/>
    <property type="evidence" value="ECO:0007669"/>
    <property type="project" value="UniProtKB-KW"/>
</dbReference>
<dbReference type="AlphaFoldDB" id="A0A1H7BW82"/>
<keyword evidence="1" id="KW-0004">4Fe-4S</keyword>
<keyword evidence="8" id="KW-1185">Reference proteome</keyword>
<evidence type="ECO:0000256" key="3">
    <source>
        <dbReference type="ARBA" id="ARBA00022737"/>
    </source>
</evidence>
<evidence type="ECO:0000256" key="4">
    <source>
        <dbReference type="ARBA" id="ARBA00023004"/>
    </source>
</evidence>
<keyword evidence="3" id="KW-0677">Repeat</keyword>
<organism evidence="7 8">
    <name type="scientific">Propionispira arboris</name>
    <dbReference type="NCBI Taxonomy" id="84035"/>
    <lineage>
        <taxon>Bacteria</taxon>
        <taxon>Bacillati</taxon>
        <taxon>Bacillota</taxon>
        <taxon>Negativicutes</taxon>
        <taxon>Selenomonadales</taxon>
        <taxon>Selenomonadaceae</taxon>
        <taxon>Propionispira</taxon>
    </lineage>
</organism>
<sequence>MDEKKINLPDCCISCTACITACPVTAATHKFRGPKMVGPAQSRLYFADNEMDSTLYLCSNCKNCDIACPSSVPISTMNMMARAKYYETHKHPQRDAMIGHPEKMGRLLEDIPLGAFFANIGASIGTSIGMVKAMGLADERPLPKFASETFASMLKRKKQLSSDKKVVFFPGCVINYNEPQVGMDFVEVMNQNGYEVLLEEDFVCCGSPLVTTGYMAEVKINATKNSHLIKKCIDKGYPILTICTSCSLMIKQEYHELFQDEIPDVEENAKHIFDASEFLMDIAQQDQLNTNFGAINHKFAYHAPCHLRAQGIGLPSLDLLRLIPGLQIDDLDAGCCGISGNYGYKAENYERSMKIGENLFNAVKESCVDTVLTDCGTCRNQISHGAQVKSKHPMTILAESYKNS</sequence>
<dbReference type="Proteomes" id="UP000199662">
    <property type="component" value="Unassembled WGS sequence"/>
</dbReference>
<accession>A0A1H7BW82</accession>
<dbReference type="GO" id="GO:0016020">
    <property type="term" value="C:membrane"/>
    <property type="evidence" value="ECO:0007669"/>
    <property type="project" value="InterPro"/>
</dbReference>
<dbReference type="GO" id="GO:0016491">
    <property type="term" value="F:oxidoreductase activity"/>
    <property type="evidence" value="ECO:0007669"/>
    <property type="project" value="UniProtKB-ARBA"/>
</dbReference>
<keyword evidence="2" id="KW-0479">Metal-binding</keyword>
<evidence type="ECO:0000256" key="1">
    <source>
        <dbReference type="ARBA" id="ARBA00022485"/>
    </source>
</evidence>
<dbReference type="InterPro" id="IPR017753">
    <property type="entry name" value="G3P_DH_GlpC_su"/>
</dbReference>
<dbReference type="PANTHER" id="PTHR32479:SF19">
    <property type="entry name" value="ANAEROBIC GLYCEROL-3-PHOSPHATE DEHYDROGENASE SUBUNIT C"/>
    <property type="match status" value="1"/>
</dbReference>
<proteinExistence type="predicted"/>
<dbReference type="PANTHER" id="PTHR32479">
    <property type="entry name" value="GLYCOLATE OXIDASE IRON-SULFUR SUBUNIT"/>
    <property type="match status" value="1"/>
</dbReference>
<dbReference type="InterPro" id="IPR017900">
    <property type="entry name" value="4Fe4S_Fe_S_CS"/>
</dbReference>
<keyword evidence="4" id="KW-0408">Iron</keyword>
<dbReference type="PROSITE" id="PS51379">
    <property type="entry name" value="4FE4S_FER_2"/>
    <property type="match status" value="1"/>
</dbReference>
<dbReference type="InterPro" id="IPR004017">
    <property type="entry name" value="Cys_rich_dom"/>
</dbReference>
<dbReference type="Pfam" id="PF13183">
    <property type="entry name" value="Fer4_8"/>
    <property type="match status" value="1"/>
</dbReference>
<dbReference type="GO" id="GO:0009061">
    <property type="term" value="P:anaerobic respiration"/>
    <property type="evidence" value="ECO:0007669"/>
    <property type="project" value="InterPro"/>
</dbReference>